<dbReference type="AlphaFoldDB" id="A0A549TDD9"/>
<evidence type="ECO:0000256" key="6">
    <source>
        <dbReference type="ARBA" id="ARBA00023049"/>
    </source>
</evidence>
<keyword evidence="3" id="KW-0479">Metal-binding</keyword>
<dbReference type="GO" id="GO:0046872">
    <property type="term" value="F:metal ion binding"/>
    <property type="evidence" value="ECO:0007669"/>
    <property type="project" value="UniProtKB-KW"/>
</dbReference>
<dbReference type="RefSeq" id="WP_143124466.1">
    <property type="nucleotide sequence ID" value="NZ_VJMG01000016.1"/>
</dbReference>
<feature type="region of interest" description="Disordered" evidence="7">
    <location>
        <begin position="127"/>
        <end position="174"/>
    </location>
</feature>
<keyword evidence="5" id="KW-0862">Zinc</keyword>
<comment type="caution">
    <text evidence="9">The sequence shown here is derived from an EMBL/GenBank/DDBJ whole genome shotgun (WGS) entry which is preliminary data.</text>
</comment>
<evidence type="ECO:0000313" key="9">
    <source>
        <dbReference type="EMBL" id="TRL40073.1"/>
    </source>
</evidence>
<dbReference type="InterPro" id="IPR050570">
    <property type="entry name" value="Cell_wall_metabolism_enzyme"/>
</dbReference>
<reference evidence="9 10" key="1">
    <citation type="submission" date="2019-07" db="EMBL/GenBank/DDBJ databases">
        <title>Ln-dependent methylotrophs.</title>
        <authorList>
            <person name="Tani A."/>
        </authorList>
    </citation>
    <scope>NUCLEOTIDE SEQUENCE [LARGE SCALE GENOMIC DNA]</scope>
    <source>
        <strain evidence="9 10">SM12</strain>
    </source>
</reference>
<proteinExistence type="predicted"/>
<evidence type="ECO:0000313" key="10">
    <source>
        <dbReference type="Proteomes" id="UP000316801"/>
    </source>
</evidence>
<keyword evidence="6" id="KW-0482">Metalloprotease</keyword>
<feature type="domain" description="M23ase beta-sheet core" evidence="8">
    <location>
        <begin position="443"/>
        <end position="540"/>
    </location>
</feature>
<dbReference type="EMBL" id="VJMG01000016">
    <property type="protein sequence ID" value="TRL40073.1"/>
    <property type="molecule type" value="Genomic_DNA"/>
</dbReference>
<dbReference type="PANTHER" id="PTHR21666">
    <property type="entry name" value="PEPTIDASE-RELATED"/>
    <property type="match status" value="1"/>
</dbReference>
<dbReference type="GO" id="GO:0004222">
    <property type="term" value="F:metalloendopeptidase activity"/>
    <property type="evidence" value="ECO:0007669"/>
    <property type="project" value="TreeGrafter"/>
</dbReference>
<dbReference type="InterPro" id="IPR011055">
    <property type="entry name" value="Dup_hybrid_motif"/>
</dbReference>
<dbReference type="CDD" id="cd12797">
    <property type="entry name" value="M23_peptidase"/>
    <property type="match status" value="1"/>
</dbReference>
<keyword evidence="10" id="KW-1185">Reference proteome</keyword>
<evidence type="ECO:0000256" key="3">
    <source>
        <dbReference type="ARBA" id="ARBA00022723"/>
    </source>
</evidence>
<name>A0A549TDD9_9HYPH</name>
<evidence type="ECO:0000256" key="4">
    <source>
        <dbReference type="ARBA" id="ARBA00022801"/>
    </source>
</evidence>
<dbReference type="GO" id="GO:0006508">
    <property type="term" value="P:proteolysis"/>
    <property type="evidence" value="ECO:0007669"/>
    <property type="project" value="UniProtKB-KW"/>
</dbReference>
<dbReference type="Pfam" id="PF01551">
    <property type="entry name" value="Peptidase_M23"/>
    <property type="match status" value="1"/>
</dbReference>
<sequence length="599" mass="65226">MTAMTSRALTKRNRDGFGFIHPAQTVIRFSFVSHWRVSCALVLLAVGASALLGECMAFSIAKAPVPKQSVVLRTARRKPQSTPKQARVWMPTVAAAAPKLDLIERMSDGSMAKSAYFDVSLDLSSDEQESKPAGSSTLAAYQEDEAPSSDPFNLVLRPGGSPDAPAPHVAKSARPLPVRGEPINVSVAPARPSGHIRRVVSLPAREELLRNIEGAVDVSESDFVNLARELGADSVKPGEELDILLEERPERPNAPQIVFARHVSHRKGERFLARLDNGTFQTVTDRHLYDRMLAEAIAAEGASGARGRLTPQESRDLNRAAGDYPKLIAHLKQSKVPPRVCLQVVQLMKTNGLEWSSSDDLPQLDVVYRKTEDNADELVSVTVNDGETERRFYRYSTSEDGHAEFYDNGGHSVSKTLMEKPVAAGRLGDGFGWRVHPILKVRKFHNGVDFAAPKGSPIVAAGDGVVEKISWEGGYGKFIRIRHDGGYETTYAHIDGTPKDLKVGQRVSQGQVIAYVGSTGLSTGPHLYYELRVGDHYADPTKAHMSAGTVLRGKALEEFNREKERVAAISDAIRTSASNAARAVAHVLKADDEPASHVE</sequence>
<dbReference type="Proteomes" id="UP000316801">
    <property type="component" value="Unassembled WGS sequence"/>
</dbReference>
<gene>
    <name evidence="9" type="ORF">FNA46_07325</name>
</gene>
<organism evidence="9 10">
    <name type="scientific">Rhizobium straminoryzae</name>
    <dbReference type="NCBI Taxonomy" id="1387186"/>
    <lineage>
        <taxon>Bacteria</taxon>
        <taxon>Pseudomonadati</taxon>
        <taxon>Pseudomonadota</taxon>
        <taxon>Alphaproteobacteria</taxon>
        <taxon>Hyphomicrobiales</taxon>
        <taxon>Rhizobiaceae</taxon>
        <taxon>Rhizobium/Agrobacterium group</taxon>
        <taxon>Rhizobium</taxon>
    </lineage>
</organism>
<accession>A0A549TDD9</accession>
<evidence type="ECO:0000256" key="1">
    <source>
        <dbReference type="ARBA" id="ARBA00001947"/>
    </source>
</evidence>
<protein>
    <submittedName>
        <fullName evidence="9">M23 family metallopeptidase</fullName>
    </submittedName>
</protein>
<dbReference type="Gene3D" id="3.10.450.350">
    <property type="match status" value="1"/>
</dbReference>
<dbReference type="PANTHER" id="PTHR21666:SF288">
    <property type="entry name" value="CELL DIVISION PROTEIN YTFB"/>
    <property type="match status" value="1"/>
</dbReference>
<keyword evidence="2" id="KW-0645">Protease</keyword>
<dbReference type="InterPro" id="IPR016047">
    <property type="entry name" value="M23ase_b-sheet_dom"/>
</dbReference>
<evidence type="ECO:0000256" key="2">
    <source>
        <dbReference type="ARBA" id="ARBA00022670"/>
    </source>
</evidence>
<dbReference type="SUPFAM" id="SSF51261">
    <property type="entry name" value="Duplicated hybrid motif"/>
    <property type="match status" value="1"/>
</dbReference>
<evidence type="ECO:0000256" key="5">
    <source>
        <dbReference type="ARBA" id="ARBA00022833"/>
    </source>
</evidence>
<evidence type="ECO:0000256" key="7">
    <source>
        <dbReference type="SAM" id="MobiDB-lite"/>
    </source>
</evidence>
<comment type="cofactor">
    <cofactor evidence="1">
        <name>Zn(2+)</name>
        <dbReference type="ChEBI" id="CHEBI:29105"/>
    </cofactor>
</comment>
<keyword evidence="4" id="KW-0378">Hydrolase</keyword>
<dbReference type="Gene3D" id="2.70.70.10">
    <property type="entry name" value="Glucose Permease (Domain IIA)"/>
    <property type="match status" value="1"/>
</dbReference>
<evidence type="ECO:0000259" key="8">
    <source>
        <dbReference type="Pfam" id="PF01551"/>
    </source>
</evidence>